<organism evidence="1 2">
    <name type="scientific">Isosphaera pallida (strain ATCC 43644 / DSM 9630 / IS1B)</name>
    <dbReference type="NCBI Taxonomy" id="575540"/>
    <lineage>
        <taxon>Bacteria</taxon>
        <taxon>Pseudomonadati</taxon>
        <taxon>Planctomycetota</taxon>
        <taxon>Planctomycetia</taxon>
        <taxon>Isosphaerales</taxon>
        <taxon>Isosphaeraceae</taxon>
        <taxon>Isosphaera</taxon>
    </lineage>
</organism>
<evidence type="ECO:0000313" key="1">
    <source>
        <dbReference type="EMBL" id="ADV61088.1"/>
    </source>
</evidence>
<proteinExistence type="predicted"/>
<dbReference type="AlphaFoldDB" id="E8QZG1"/>
<evidence type="ECO:0000313" key="2">
    <source>
        <dbReference type="Proteomes" id="UP000008631"/>
    </source>
</evidence>
<dbReference type="KEGG" id="ipa:Isop_0493"/>
<dbReference type="HOGENOM" id="CLU_1088934_0_0_0"/>
<protein>
    <submittedName>
        <fullName evidence="1">Uncharacterized protein</fullName>
    </submittedName>
</protein>
<dbReference type="STRING" id="575540.Isop_0493"/>
<sequence>MPFGFVHARASRPVRRRRVARPALFDDLEERQLLNAAPVAPVNAAPREVRVFAPLATAANRRGLVPIRLNLNAHPRTTPARLNPTPRLNANLNLNPNVRLNNQLNDLVRQVRVTPALQTQINRLLDQLNTRLDGVDVPQANLDAVSRAAENALRSATRLPSLTSIRTLARDLDTAGADNQITQAEQDLLIASAENVLRSARVPQANIDALRNAVADLSEVTGVDRNDVPLFADTLRAIASEFLRANPLIRSLLGR</sequence>
<accession>E8QZG1</accession>
<dbReference type="RefSeq" id="WP_013563377.1">
    <property type="nucleotide sequence ID" value="NC_014962.1"/>
</dbReference>
<dbReference type="InParanoid" id="E8QZG1"/>
<dbReference type="Proteomes" id="UP000008631">
    <property type="component" value="Chromosome"/>
</dbReference>
<gene>
    <name evidence="1" type="ordered locus">Isop_0493</name>
</gene>
<name>E8QZG1_ISOPI</name>
<dbReference type="EMBL" id="CP002353">
    <property type="protein sequence ID" value="ADV61088.1"/>
    <property type="molecule type" value="Genomic_DNA"/>
</dbReference>
<reference key="1">
    <citation type="submission" date="2010-11" db="EMBL/GenBank/DDBJ databases">
        <title>The complete sequence of chromosome of Isophaera pallida ATCC 43644.</title>
        <authorList>
            <consortium name="US DOE Joint Genome Institute (JGI-PGF)"/>
            <person name="Lucas S."/>
            <person name="Copeland A."/>
            <person name="Lapidus A."/>
            <person name="Bruce D."/>
            <person name="Goodwin L."/>
            <person name="Pitluck S."/>
            <person name="Kyrpides N."/>
            <person name="Mavromatis K."/>
            <person name="Pagani I."/>
            <person name="Ivanova N."/>
            <person name="Saunders E."/>
            <person name="Brettin T."/>
            <person name="Detter J.C."/>
            <person name="Han C."/>
            <person name="Tapia R."/>
            <person name="Land M."/>
            <person name="Hauser L."/>
            <person name="Markowitz V."/>
            <person name="Cheng J.-F."/>
            <person name="Hugenholtz P."/>
            <person name="Woyke T."/>
            <person name="Wu D."/>
            <person name="Eisen J.A."/>
        </authorList>
    </citation>
    <scope>NUCLEOTIDE SEQUENCE</scope>
    <source>
        <strain>ATCC 43644</strain>
    </source>
</reference>
<reference evidence="1 2" key="2">
    <citation type="journal article" date="2011" name="Stand. Genomic Sci.">
        <title>Complete genome sequence of Isosphaera pallida type strain (IS1B).</title>
        <authorList>
            <consortium name="US DOE Joint Genome Institute (JGI-PGF)"/>
            <person name="Goker M."/>
            <person name="Cleland D."/>
            <person name="Saunders E."/>
            <person name="Lapidus A."/>
            <person name="Nolan M."/>
            <person name="Lucas S."/>
            <person name="Hammon N."/>
            <person name="Deshpande S."/>
            <person name="Cheng J.F."/>
            <person name="Tapia R."/>
            <person name="Han C."/>
            <person name="Goodwin L."/>
            <person name="Pitluck S."/>
            <person name="Liolios K."/>
            <person name="Pagani I."/>
            <person name="Ivanova N."/>
            <person name="Mavromatis K."/>
            <person name="Pati A."/>
            <person name="Chen A."/>
            <person name="Palaniappan K."/>
            <person name="Land M."/>
            <person name="Hauser L."/>
            <person name="Chang Y.J."/>
            <person name="Jeffries C.D."/>
            <person name="Detter J.C."/>
            <person name="Beck B."/>
            <person name="Woyke T."/>
            <person name="Bristow J."/>
            <person name="Eisen J.A."/>
            <person name="Markowitz V."/>
            <person name="Hugenholtz P."/>
            <person name="Kyrpides N.C."/>
            <person name="Klenk H.P."/>
        </authorList>
    </citation>
    <scope>NUCLEOTIDE SEQUENCE [LARGE SCALE GENOMIC DNA]</scope>
    <source>
        <strain evidence="2">ATCC 43644 / DSM 9630 / IS1B</strain>
    </source>
</reference>
<keyword evidence="2" id="KW-1185">Reference proteome</keyword>